<protein>
    <recommendedName>
        <fullName evidence="2">Lipoprotein</fullName>
    </recommendedName>
</protein>
<sequence length="193" mass="22582">MKTMSKYKFITLFIVILHFFINCKLGGGTNLKSPDNINVIIENDSIINIDRKKVSEECIKKAERIRMSENLEPNEGRDLEKGHQTIFVEVLEEMETGDKNIEYTINSDNKDIRESNSYSFYLDTLDNAFLIINTITNYNIEDESEVTLVKDTIFLKENKIIFIKDRHLSKDELLVKQEEIDVIKREINKILKN</sequence>
<dbReference type="EMBL" id="AP035888">
    <property type="protein sequence ID" value="BFP69203.1"/>
    <property type="molecule type" value="Genomic_DNA"/>
</dbReference>
<evidence type="ECO:0008006" key="2">
    <source>
        <dbReference type="Google" id="ProtNLM"/>
    </source>
</evidence>
<accession>A0AB33L156</accession>
<evidence type="ECO:0000313" key="1">
    <source>
        <dbReference type="EMBL" id="BFP69203.1"/>
    </source>
</evidence>
<dbReference type="AlphaFoldDB" id="A0AB33L156"/>
<name>A0AB33L156_9FLAO</name>
<organism evidence="1">
    <name type="scientific">Tenacibaculum sp. Pbs-1</name>
    <dbReference type="NCBI Taxonomy" id="3238748"/>
    <lineage>
        <taxon>Bacteria</taxon>
        <taxon>Pseudomonadati</taxon>
        <taxon>Bacteroidota</taxon>
        <taxon>Flavobacteriia</taxon>
        <taxon>Flavobacteriales</taxon>
        <taxon>Flavobacteriaceae</taxon>
        <taxon>Tenacibaculum</taxon>
    </lineage>
</organism>
<gene>
    <name evidence="1" type="ORF">Pbs1_25460</name>
</gene>
<reference evidence="1" key="1">
    <citation type="submission" date="2024-08" db="EMBL/GenBank/DDBJ databases">
        <title>Whole genome sequence of Tenacibaculum sp. strain pbs-1 associated with black-spot shell disease in Akoya pearl oysters.</title>
        <authorList>
            <person name="Sakatoku A."/>
            <person name="Suzuki T."/>
            <person name="Hatano K."/>
            <person name="Seki M."/>
            <person name="Tanaka D."/>
            <person name="Nakamura S."/>
            <person name="Suzuki N."/>
            <person name="Isshiki T."/>
        </authorList>
    </citation>
    <scope>NUCLEOTIDE SEQUENCE</scope>
    <source>
        <strain evidence="1">Pbs-1</strain>
    </source>
</reference>
<proteinExistence type="predicted"/>